<feature type="compositionally biased region" description="Low complexity" evidence="1">
    <location>
        <begin position="52"/>
        <end position="61"/>
    </location>
</feature>
<dbReference type="PANTHER" id="PTHR47623">
    <property type="entry name" value="OS09G0287300 PROTEIN"/>
    <property type="match status" value="1"/>
</dbReference>
<evidence type="ECO:0000256" key="1">
    <source>
        <dbReference type="SAM" id="MobiDB-lite"/>
    </source>
</evidence>
<feature type="region of interest" description="Disordered" evidence="1">
    <location>
        <begin position="268"/>
        <end position="319"/>
    </location>
</feature>
<dbReference type="AlphaFoldDB" id="C1MJM8"/>
<protein>
    <submittedName>
        <fullName evidence="2">Phosphohistidine phosphatase</fullName>
    </submittedName>
</protein>
<dbReference type="OrthoDB" id="2019724at2759"/>
<dbReference type="EMBL" id="GG663736">
    <property type="protein sequence ID" value="EEH59223.1"/>
    <property type="molecule type" value="Genomic_DNA"/>
</dbReference>
<name>C1MJM8_MICPC</name>
<dbReference type="CDD" id="cd07040">
    <property type="entry name" value="HP"/>
    <property type="match status" value="1"/>
</dbReference>
<organism evidence="3">
    <name type="scientific">Micromonas pusilla (strain CCMP1545)</name>
    <name type="common">Picoplanktonic green alga</name>
    <dbReference type="NCBI Taxonomy" id="564608"/>
    <lineage>
        <taxon>Eukaryota</taxon>
        <taxon>Viridiplantae</taxon>
        <taxon>Chlorophyta</taxon>
        <taxon>Mamiellophyceae</taxon>
        <taxon>Mamiellales</taxon>
        <taxon>Mamiellaceae</taxon>
        <taxon>Micromonas</taxon>
    </lineage>
</organism>
<feature type="compositionally biased region" description="Low complexity" evidence="1">
    <location>
        <begin position="1"/>
        <end position="39"/>
    </location>
</feature>
<dbReference type="STRING" id="564608.C1MJM8"/>
<keyword evidence="3" id="KW-1185">Reference proteome</keyword>
<proteinExistence type="predicted"/>
<reference evidence="2 3" key="1">
    <citation type="journal article" date="2009" name="Science">
        <title>Green evolution and dynamic adaptations revealed by genomes of the marine picoeukaryotes Micromonas.</title>
        <authorList>
            <person name="Worden A.Z."/>
            <person name="Lee J.H."/>
            <person name="Mock T."/>
            <person name="Rouze P."/>
            <person name="Simmons M.P."/>
            <person name="Aerts A.L."/>
            <person name="Allen A.E."/>
            <person name="Cuvelier M.L."/>
            <person name="Derelle E."/>
            <person name="Everett M.V."/>
            <person name="Foulon E."/>
            <person name="Grimwood J."/>
            <person name="Gundlach H."/>
            <person name="Henrissat B."/>
            <person name="Napoli C."/>
            <person name="McDonald S.M."/>
            <person name="Parker M.S."/>
            <person name="Rombauts S."/>
            <person name="Salamov A."/>
            <person name="Von Dassow P."/>
            <person name="Badger J.H."/>
            <person name="Coutinho P.M."/>
            <person name="Demir E."/>
            <person name="Dubchak I."/>
            <person name="Gentemann C."/>
            <person name="Eikrem W."/>
            <person name="Gready J.E."/>
            <person name="John U."/>
            <person name="Lanier W."/>
            <person name="Lindquist E.A."/>
            <person name="Lucas S."/>
            <person name="Mayer K.F."/>
            <person name="Moreau H."/>
            <person name="Not F."/>
            <person name="Otillar R."/>
            <person name="Panaud O."/>
            <person name="Pangilinan J."/>
            <person name="Paulsen I."/>
            <person name="Piegu B."/>
            <person name="Poliakov A."/>
            <person name="Robbens S."/>
            <person name="Schmutz J."/>
            <person name="Toulza E."/>
            <person name="Wyss T."/>
            <person name="Zelensky A."/>
            <person name="Zhou K."/>
            <person name="Armbrust E.V."/>
            <person name="Bhattacharya D."/>
            <person name="Goodenough U.W."/>
            <person name="Van de Peer Y."/>
            <person name="Grigoriev I.V."/>
        </authorList>
    </citation>
    <scope>NUCLEOTIDE SEQUENCE [LARGE SCALE GENOMIC DNA]</scope>
    <source>
        <strain evidence="2 3">CCMP1545</strain>
    </source>
</reference>
<evidence type="ECO:0000313" key="2">
    <source>
        <dbReference type="EMBL" id="EEH59223.1"/>
    </source>
</evidence>
<evidence type="ECO:0000313" key="3">
    <source>
        <dbReference type="Proteomes" id="UP000001876"/>
    </source>
</evidence>
<dbReference type="PANTHER" id="PTHR47623:SF1">
    <property type="entry name" value="OS09G0287300 PROTEIN"/>
    <property type="match status" value="1"/>
</dbReference>
<dbReference type="SUPFAM" id="SSF53254">
    <property type="entry name" value="Phosphoglycerate mutase-like"/>
    <property type="match status" value="1"/>
</dbReference>
<dbReference type="Gene3D" id="3.40.50.1240">
    <property type="entry name" value="Phosphoglycerate mutase-like"/>
    <property type="match status" value="1"/>
</dbReference>
<dbReference type="eggNOG" id="KOG0118">
    <property type="taxonomic scope" value="Eukaryota"/>
</dbReference>
<sequence>MSSATAPRVRASAPRARLPRPTTTTTTTTRRPAAASASPLHRRSLLRRGRVAARAASASADAPPPNTPLRMIVLRHSDSCTEDASLKDHDRPLTSRGRALANGLAKALAASDDGGDGAWGAPDLVLCSASTRSRETLEELVRAHAPIGDATTHFLGSLYHFAAMDGVTAAHLKETIVKTSEAAAAEKKKNGGGGGGVKTVMCIGHNKGWEEAASEFAGEPVKLNVANAALLEYVGDGGEDWAKVFDGARGAGGLGEKSGAIRVHVRPRAVEGRSRRGARRDDAAAAAGAAGGRHVGGGRAHPGAVRVTKTRQESSRDRRVRSSGADAILLRIIRFFFTYVYVYEYLRTSTRA</sequence>
<feature type="compositionally biased region" description="Basic and acidic residues" evidence="1">
    <location>
        <begin position="268"/>
        <end position="283"/>
    </location>
</feature>
<dbReference type="RefSeq" id="XP_003055847.1">
    <property type="nucleotide sequence ID" value="XM_003055801.1"/>
</dbReference>
<accession>C1MJM8</accession>
<dbReference type="InterPro" id="IPR029033">
    <property type="entry name" value="His_PPase_superfam"/>
</dbReference>
<dbReference type="GeneID" id="9681627"/>
<dbReference type="KEGG" id="mpp:MICPUCDRAFT_55024"/>
<feature type="compositionally biased region" description="Gly residues" evidence="1">
    <location>
        <begin position="289"/>
        <end position="300"/>
    </location>
</feature>
<feature type="region of interest" description="Disordered" evidence="1">
    <location>
        <begin position="1"/>
        <end position="69"/>
    </location>
</feature>
<gene>
    <name evidence="2" type="ORF">MICPUCDRAFT_55024</name>
</gene>
<feature type="compositionally biased region" description="Basic residues" evidence="1">
    <location>
        <begin position="40"/>
        <end position="51"/>
    </location>
</feature>
<dbReference type="Proteomes" id="UP000001876">
    <property type="component" value="Unassembled WGS sequence"/>
</dbReference>